<dbReference type="NCBIfam" id="NF008723">
    <property type="entry name" value="PRK11718.1"/>
    <property type="match status" value="1"/>
</dbReference>
<comment type="similarity">
    <text evidence="3">Belongs to the Rsd/AlgQ family.</text>
</comment>
<evidence type="ECO:0000256" key="2">
    <source>
        <dbReference type="ARBA" id="ARBA00023163"/>
    </source>
</evidence>
<dbReference type="InterPro" id="IPR007448">
    <property type="entry name" value="Sigma70_reg_Rsd_AlgQ"/>
</dbReference>
<dbReference type="Gene3D" id="1.20.120.1370">
    <property type="entry name" value="Regulator of RNA polymerase sigma(70) subunit, domain 4"/>
    <property type="match status" value="1"/>
</dbReference>
<dbReference type="RefSeq" id="WP_408624980.1">
    <property type="nucleotide sequence ID" value="NZ_JBEQCT010000010.1"/>
</dbReference>
<keyword evidence="5" id="KW-1185">Reference proteome</keyword>
<evidence type="ECO:0000313" key="4">
    <source>
        <dbReference type="EMBL" id="MFM2486679.1"/>
    </source>
</evidence>
<dbReference type="PIRSF" id="PIRSF016548">
    <property type="entry name" value="Rsd_AlgQ"/>
    <property type="match status" value="1"/>
</dbReference>
<dbReference type="InterPro" id="IPR038309">
    <property type="entry name" value="Rsd/AlgQ_sf"/>
</dbReference>
<proteinExistence type="inferred from homology"/>
<gene>
    <name evidence="4" type="primary">rsd</name>
    <name evidence="4" type="ORF">ABUE30_16735</name>
</gene>
<keyword evidence="1 3" id="KW-0805">Transcription regulation</keyword>
<name>A0ABW9GAG9_9GAMM</name>
<reference evidence="4 5" key="1">
    <citation type="journal article" date="2013" name="Int. J. Syst. Evol. Microbiol.">
        <title>Celerinatantimonas yamalensis sp. nov., a cold-adapted diazotrophic bacterium from a cold permafrost brine.</title>
        <authorList>
            <person name="Shcherbakova V."/>
            <person name="Chuvilskaya N."/>
            <person name="Rivkina E."/>
            <person name="Demidov N."/>
            <person name="Uchaeva V."/>
            <person name="Suetin S."/>
            <person name="Suzina N."/>
            <person name="Gilichinsky D."/>
        </authorList>
    </citation>
    <scope>NUCLEOTIDE SEQUENCE [LARGE SCALE GENOMIC DNA]</scope>
    <source>
        <strain evidence="4 5">C7</strain>
    </source>
</reference>
<dbReference type="EMBL" id="JBEQCT010000010">
    <property type="protein sequence ID" value="MFM2486679.1"/>
    <property type="molecule type" value="Genomic_DNA"/>
</dbReference>
<evidence type="ECO:0000256" key="1">
    <source>
        <dbReference type="ARBA" id="ARBA00023015"/>
    </source>
</evidence>
<protein>
    <submittedName>
        <fullName evidence="4">Sigma D regulator</fullName>
    </submittedName>
</protein>
<keyword evidence="2 3" id="KW-0804">Transcription</keyword>
<sequence length="155" mass="17679">MLKRVAQAQQRWGGANQSIDNWLTARKNLLVEYCQLVGQKQSKPLDGAEQIEAVQHFCHHLVDYVSTGHFGIFDQIIDDCQDYQRVDGYISQLTASTDQVLDFYDRFNNVAEVSELNHFIAVLSSLGESLEQRFSIEDKLLGELYQHTVDEQSPA</sequence>
<comment type="caution">
    <text evidence="4">The sequence shown here is derived from an EMBL/GenBank/DDBJ whole genome shotgun (WGS) entry which is preliminary data.</text>
</comment>
<accession>A0ABW9GAG9</accession>
<organism evidence="4 5">
    <name type="scientific">Celerinatantimonas yamalensis</name>
    <dbReference type="NCBI Taxonomy" id="559956"/>
    <lineage>
        <taxon>Bacteria</taxon>
        <taxon>Pseudomonadati</taxon>
        <taxon>Pseudomonadota</taxon>
        <taxon>Gammaproteobacteria</taxon>
        <taxon>Celerinatantimonadaceae</taxon>
        <taxon>Celerinatantimonas</taxon>
    </lineage>
</organism>
<evidence type="ECO:0000313" key="5">
    <source>
        <dbReference type="Proteomes" id="UP001629953"/>
    </source>
</evidence>
<dbReference type="Proteomes" id="UP001629953">
    <property type="component" value="Unassembled WGS sequence"/>
</dbReference>
<evidence type="ECO:0000256" key="3">
    <source>
        <dbReference type="RuleBase" id="RU004409"/>
    </source>
</evidence>
<dbReference type="Pfam" id="PF04353">
    <property type="entry name" value="Rsd_AlgQ"/>
    <property type="match status" value="1"/>
</dbReference>